<dbReference type="PANTHER" id="PTHR43558:SF6">
    <property type="entry name" value="REDUCTASE, PUTATIVE (AFU_ORTHOLOGUE AFUA_3G10540)-RELATED"/>
    <property type="match status" value="1"/>
</dbReference>
<proteinExistence type="predicted"/>
<reference evidence="1" key="1">
    <citation type="journal article" date="2023" name="PhytoFront">
        <title>Draft Genome Resources of Seven Strains of Tilletia horrida, Causal Agent of Kernel Smut of Rice.</title>
        <authorList>
            <person name="Khanal S."/>
            <person name="Antony Babu S."/>
            <person name="Zhou X.G."/>
        </authorList>
    </citation>
    <scope>NUCLEOTIDE SEQUENCE</scope>
    <source>
        <strain evidence="1">TX3</strain>
    </source>
</reference>
<gene>
    <name evidence="1" type="ORF">OC842_006330</name>
</gene>
<protein>
    <submittedName>
        <fullName evidence="1">Uncharacterized protein</fullName>
    </submittedName>
</protein>
<evidence type="ECO:0000313" key="1">
    <source>
        <dbReference type="EMBL" id="KAK0522888.1"/>
    </source>
</evidence>
<dbReference type="EMBL" id="JAPDMQ010000552">
    <property type="protein sequence ID" value="KAK0522888.1"/>
    <property type="molecule type" value="Genomic_DNA"/>
</dbReference>
<accession>A0AAN6GAG9</accession>
<keyword evidence="2" id="KW-1185">Reference proteome</keyword>
<name>A0AAN6GAG9_9BASI</name>
<dbReference type="PANTHER" id="PTHR43558">
    <property type="entry name" value="REDUCTASE, PUTATIVE (AFU_ORTHOLOGUE AFUA_3G10540)-RELATED"/>
    <property type="match status" value="1"/>
</dbReference>
<dbReference type="AlphaFoldDB" id="A0AAN6GAG9"/>
<organism evidence="1 2">
    <name type="scientific">Tilletia horrida</name>
    <dbReference type="NCBI Taxonomy" id="155126"/>
    <lineage>
        <taxon>Eukaryota</taxon>
        <taxon>Fungi</taxon>
        <taxon>Dikarya</taxon>
        <taxon>Basidiomycota</taxon>
        <taxon>Ustilaginomycotina</taxon>
        <taxon>Exobasidiomycetes</taxon>
        <taxon>Tilletiales</taxon>
        <taxon>Tilletiaceae</taxon>
        <taxon>Tilletia</taxon>
    </lineage>
</organism>
<comment type="caution">
    <text evidence="1">The sequence shown here is derived from an EMBL/GenBank/DDBJ whole genome shotgun (WGS) entry which is preliminary data.</text>
</comment>
<sequence>MPESTITFTEIIETELRGQAAEAFDARLDIGRVGHVGANAMRALEKGTFSIMENARISDAHLLMASAPPAAWQNFLVPLYPKGSELFGEADSAVATVKRPTLNGITFFDQKRKSCVQVYDLQRFMQRFATYTSSVLAHINWANVLVAGGAVLASLTSDIGAVDAFAGNDIDLYLYGLSEEEADAKLLQIREGIDYAVKGFDRVYKTTLSSGVVTFEPRAHGSSLRSIQIVLRMHINPAHILASFDLDQCAVGFSGNQVWLEPRAVRAIKLGVSYITTQLMHGTSIRRLFKYGLRGYGLVLEHGKGDTITKGLAAIFTRAYDEIRKQMDRPLWDHDCAWVPDLRAVMDNPAVLGDAELSAKPMDYEPVTISIETTYDCDVAIKEASELDDEFSLSNVGVRHERIKCGPLPKIWSEIYSVVVYLPIDLAESIAFLAPDTAGEGKLALVPDVPRMHDADGNVFALHTWLREGRGHWQPAVGQERIVHTFLKGAAGATVWAMSRAWYGAPWPELHYGRVLRTVVKRMRTYREHTVNAAQLDMWLVV</sequence>
<evidence type="ECO:0000313" key="2">
    <source>
        <dbReference type="Proteomes" id="UP001176521"/>
    </source>
</evidence>
<dbReference type="Proteomes" id="UP001176521">
    <property type="component" value="Unassembled WGS sequence"/>
</dbReference>
<dbReference type="InterPro" id="IPR053354">
    <property type="entry name" value="MGDG_epimerase"/>
</dbReference>